<accession>A0A1Y1UR61</accession>
<feature type="compositionally biased region" description="Basic and acidic residues" evidence="1">
    <location>
        <begin position="47"/>
        <end position="63"/>
    </location>
</feature>
<evidence type="ECO:0000256" key="1">
    <source>
        <dbReference type="SAM" id="MobiDB-lite"/>
    </source>
</evidence>
<proteinExistence type="predicted"/>
<feature type="compositionally biased region" description="Polar residues" evidence="1">
    <location>
        <begin position="905"/>
        <end position="915"/>
    </location>
</feature>
<feature type="region of interest" description="Disordered" evidence="1">
    <location>
        <begin position="886"/>
        <end position="928"/>
    </location>
</feature>
<dbReference type="EMBL" id="MCFH01000093">
    <property type="protein sequence ID" value="ORX40432.1"/>
    <property type="molecule type" value="Genomic_DNA"/>
</dbReference>
<dbReference type="AlphaFoldDB" id="A0A1Y1UR61"/>
<reference evidence="2 3" key="2">
    <citation type="submission" date="2016-08" db="EMBL/GenBank/DDBJ databases">
        <title>Pervasive Adenine N6-methylation of Active Genes in Fungi.</title>
        <authorList>
            <consortium name="DOE Joint Genome Institute"/>
            <person name="Mondo S.J."/>
            <person name="Dannebaum R.O."/>
            <person name="Kuo R.C."/>
            <person name="Labutti K."/>
            <person name="Haridas S."/>
            <person name="Kuo A."/>
            <person name="Salamov A."/>
            <person name="Ahrendt S.R."/>
            <person name="Lipzen A."/>
            <person name="Sullivan W."/>
            <person name="Andreopoulos W.B."/>
            <person name="Clum A."/>
            <person name="Lindquist E."/>
            <person name="Daum C."/>
            <person name="Ramamoorthy G.K."/>
            <person name="Gryganskyi A."/>
            <person name="Culley D."/>
            <person name="Magnuson J.K."/>
            <person name="James T.Y."/>
            <person name="O'Malley M.A."/>
            <person name="Stajich J.E."/>
            <person name="Spatafora J.W."/>
            <person name="Visel A."/>
            <person name="Grigoriev I.V."/>
        </authorList>
    </citation>
    <scope>NUCLEOTIDE SEQUENCE [LARGE SCALE GENOMIC DNA]</scope>
    <source>
        <strain evidence="3">finn</strain>
    </source>
</reference>
<feature type="region of interest" description="Disordered" evidence="1">
    <location>
        <begin position="1"/>
        <end position="31"/>
    </location>
</feature>
<evidence type="ECO:0000313" key="2">
    <source>
        <dbReference type="EMBL" id="ORX40432.1"/>
    </source>
</evidence>
<feature type="compositionally biased region" description="Polar residues" evidence="1">
    <location>
        <begin position="64"/>
        <end position="73"/>
    </location>
</feature>
<feature type="compositionally biased region" description="Basic residues" evidence="1">
    <location>
        <begin position="10"/>
        <end position="22"/>
    </location>
</feature>
<organism evidence="2 3">
    <name type="scientific">Piromyces finnis</name>
    <dbReference type="NCBI Taxonomy" id="1754191"/>
    <lineage>
        <taxon>Eukaryota</taxon>
        <taxon>Fungi</taxon>
        <taxon>Fungi incertae sedis</taxon>
        <taxon>Chytridiomycota</taxon>
        <taxon>Chytridiomycota incertae sedis</taxon>
        <taxon>Neocallimastigomycetes</taxon>
        <taxon>Neocallimastigales</taxon>
        <taxon>Neocallimastigaceae</taxon>
        <taxon>Piromyces</taxon>
    </lineage>
</organism>
<feature type="region of interest" description="Disordered" evidence="1">
    <location>
        <begin position="45"/>
        <end position="85"/>
    </location>
</feature>
<feature type="compositionally biased region" description="Basic and acidic residues" evidence="1">
    <location>
        <begin position="886"/>
        <end position="898"/>
    </location>
</feature>
<sequence length="1183" mass="135158">MSWNEVKKSSGQKKAAHAHKQKQNIIDNEDLGKLNNDSIFSALSNIDNKEQKKIEENANKEMKQNTSNSSLPSPKTPKKIQDTPTKTAPIEELSKLNVTDFISKNIKINDNEQDQVDQLKKLCNYIETEITNKLFCCTTKFSHKSFDIDSANFKGPISYLAPKQRKEIENVFSKCKESVIKKLFVLITKCIFVGEKKAVNVQTISNTIAHQLCVQIISNLYPGIFYKKSKEGKKVYEQTVSHHKNIIEKLPAIGNTLIWVCMQQHYNVNKKEICCPEYVELWMEYFLNALTSNDASIAIQTQSVKLLNKVLDSIKENKNKLETNIKIPVESFIALIAILNTGNVVSQIKKHDKLYDGVTKAYESLKSILFDNSSKVLQFNVKNMDMFVKLYKLLSDPTYDRAVYNEFLNIIVLTFAKDQSLFDSWGTIYKQYQPNNLPPSSAIVEEIKRQQTEYFKSKKYCPSSNCWEELDNNRLRNTFYEMIGVNEQHRTKNNENEINKMNKNIRAILDKTSSGKSNGGFFRGFLMRLIKRSIILVILLSLSLHVFDSVDEYNSKNSKGGFKLPVGHPKITGNETSKCPYQAFRNKYTKCNQCHPVIKYVYDYMEEPYKYIESRAVIPVYKNVWKPYCSKSFMMSLEKGIIPTYRFVKPIVTEKVVQPVQENVVPRAVELYDTYAREYVERANKDVFKPALATSSKYVKQAYIVAKPYSIKAKDFVINDVVKPSIPYINKAKIRGIQYGNQFLDTLAEIPYKRIMKNGASNSLRFVGYAENKIEEFYVASTPYVKKYWDVLSRKTNVLMQQENVQKVITNQYVKTTTDAIKDAYHIWCDGVKVSYVYLTNRGPETGGAKNWKDATSKVSIKKDIRSSIDFTKSFFKNVIEKLEKEDKHSFGSHEKRSGSKIVNAKNQSKDSSLPTKKGPKVAPEMQKPSNGYKIVVNNENAKKITKERVNQANNINMNDTKNIAKEKAKIKQEVKRVVKEEYKNNISKQIAKEKTEAAKNIAMSKQIIKEEVETTKQVAMDNAINSEAKQAVEDNVENTEVVMESTSSSDDNQVVNDNVESTKQVAMTKAVVKEEHETTKQVAMTKAIVKEDHEATKQLAMENASSSSDDNQVVNDNVESTKQVAMTKAVVKEEHETTKQVAMTKAIVKEEHETTKQVAMTKQIVKEEYETTKQVAMDNATN</sequence>
<dbReference type="Proteomes" id="UP000193719">
    <property type="component" value="Unassembled WGS sequence"/>
</dbReference>
<protein>
    <submittedName>
        <fullName evidence="2">Uncharacterized protein</fullName>
    </submittedName>
</protein>
<keyword evidence="3" id="KW-1185">Reference proteome</keyword>
<name>A0A1Y1UR61_9FUNG</name>
<comment type="caution">
    <text evidence="2">The sequence shown here is derived from an EMBL/GenBank/DDBJ whole genome shotgun (WGS) entry which is preliminary data.</text>
</comment>
<gene>
    <name evidence="2" type="ORF">BCR36DRAFT_588137</name>
</gene>
<reference evidence="2 3" key="1">
    <citation type="submission" date="2016-08" db="EMBL/GenBank/DDBJ databases">
        <title>Genomes of anaerobic fungi encode conserved fungal cellulosomes for biomass hydrolysis.</title>
        <authorList>
            <consortium name="DOE Joint Genome Institute"/>
            <person name="Haitjema C.H."/>
            <person name="Gilmore S.P."/>
            <person name="Henske J.K."/>
            <person name="Solomon K.V."/>
            <person name="De Groot R."/>
            <person name="Kuo A."/>
            <person name="Mondo S.J."/>
            <person name="Salamov A.A."/>
            <person name="Labutti K."/>
            <person name="Zhao Z."/>
            <person name="Chiniquy J."/>
            <person name="Barry K."/>
            <person name="Brewer H.M."/>
            <person name="Purvine S.O."/>
            <person name="Wright A.T."/>
            <person name="Boxma B."/>
            <person name="Van Alen T."/>
            <person name="Hackstein J.H."/>
            <person name="Baker S.E."/>
            <person name="Grigoriev I.V."/>
            <person name="O'Malley M.A."/>
        </authorList>
    </citation>
    <scope>NUCLEOTIDE SEQUENCE [LARGE SCALE GENOMIC DNA]</scope>
    <source>
        <strain evidence="3">finn</strain>
    </source>
</reference>
<evidence type="ECO:0000313" key="3">
    <source>
        <dbReference type="Proteomes" id="UP000193719"/>
    </source>
</evidence>
<dbReference type="OrthoDB" id="10441733at2759"/>